<organism evidence="3">
    <name type="scientific">Ornithodoros turicata</name>
    <dbReference type="NCBI Taxonomy" id="34597"/>
    <lineage>
        <taxon>Eukaryota</taxon>
        <taxon>Metazoa</taxon>
        <taxon>Ecdysozoa</taxon>
        <taxon>Arthropoda</taxon>
        <taxon>Chelicerata</taxon>
        <taxon>Arachnida</taxon>
        <taxon>Acari</taxon>
        <taxon>Parasitiformes</taxon>
        <taxon>Ixodida</taxon>
        <taxon>Ixodoidea</taxon>
        <taxon>Argasidae</taxon>
        <taxon>Ornithodorinae</taxon>
        <taxon>Ornithodoros</taxon>
    </lineage>
</organism>
<feature type="compositionally biased region" description="Low complexity" evidence="1">
    <location>
        <begin position="178"/>
        <end position="199"/>
    </location>
</feature>
<dbReference type="GO" id="GO:0030682">
    <property type="term" value="P:symbiont-mediated perturbation of host defenses"/>
    <property type="evidence" value="ECO:0007669"/>
    <property type="project" value="InterPro"/>
</dbReference>
<dbReference type="Gene3D" id="2.40.128.20">
    <property type="match status" value="1"/>
</dbReference>
<sequence length="199" mass="21451">MYLTAILFSAALIAAAGSTEEKNECHPEAKDQVAWKVVKALERQSFYLFKSTNVQSPNCSTMKVNQTNKDNYTATLVVRSGGEWNATSTATLVGTDNHLNITLEEDASEVIGSYPVWYTDNATCVVLVDPDETEIVLWVAGNTTGNASFDECCTKIFEREANKTNGTIYERFPATCPSDQASDAGGIGDSDSSTSSTSS</sequence>
<name>A0A2R5L4A2_9ACAR</name>
<protein>
    <submittedName>
        <fullName evidence="3">Putative salivary lipocalin</fullName>
    </submittedName>
</protein>
<evidence type="ECO:0000256" key="1">
    <source>
        <dbReference type="SAM" id="MobiDB-lite"/>
    </source>
</evidence>
<dbReference type="InterPro" id="IPR002970">
    <property type="entry name" value="Tick_his-bd"/>
</dbReference>
<feature type="chain" id="PRO_5015302247" evidence="2">
    <location>
        <begin position="19"/>
        <end position="199"/>
    </location>
</feature>
<dbReference type="Pfam" id="PF02098">
    <property type="entry name" value="His_binding"/>
    <property type="match status" value="1"/>
</dbReference>
<evidence type="ECO:0000256" key="2">
    <source>
        <dbReference type="SAM" id="SignalP"/>
    </source>
</evidence>
<proteinExistence type="predicted"/>
<dbReference type="EMBL" id="GGLE01000200">
    <property type="protein sequence ID" value="MBY04326.1"/>
    <property type="molecule type" value="Transcribed_RNA"/>
</dbReference>
<feature type="region of interest" description="Disordered" evidence="1">
    <location>
        <begin position="175"/>
        <end position="199"/>
    </location>
</feature>
<accession>A0A2R5L4A2</accession>
<dbReference type="SUPFAM" id="SSF50814">
    <property type="entry name" value="Lipocalins"/>
    <property type="match status" value="1"/>
</dbReference>
<dbReference type="GO" id="GO:0043176">
    <property type="term" value="F:amine binding"/>
    <property type="evidence" value="ECO:0007669"/>
    <property type="project" value="InterPro"/>
</dbReference>
<reference evidence="3" key="1">
    <citation type="submission" date="2018-03" db="EMBL/GenBank/DDBJ databases">
        <title>The relapsing fever spirochete Borrelia turicatae persists in the highly oxidative environment of its soft-bodied tick vector.</title>
        <authorList>
            <person name="Bourret T.J."/>
            <person name="Boyle W.K."/>
            <person name="Valenzuela J.G."/>
            <person name="Oliveira F."/>
            <person name="Lopez J.E."/>
        </authorList>
    </citation>
    <scope>NUCLEOTIDE SEQUENCE</scope>
    <source>
        <strain evidence="3">Kansas strain/isolate</strain>
        <tissue evidence="3">Salivary glands</tissue>
    </source>
</reference>
<dbReference type="InterPro" id="IPR012674">
    <property type="entry name" value="Calycin"/>
</dbReference>
<dbReference type="AlphaFoldDB" id="A0A2R5L4A2"/>
<keyword evidence="2" id="KW-0732">Signal</keyword>
<evidence type="ECO:0000313" key="3">
    <source>
        <dbReference type="EMBL" id="MBY04326.1"/>
    </source>
</evidence>
<feature type="signal peptide" evidence="2">
    <location>
        <begin position="1"/>
        <end position="18"/>
    </location>
</feature>